<keyword evidence="3 6" id="KW-0812">Transmembrane</keyword>
<gene>
    <name evidence="8" type="ORF">C8N30_1436</name>
</gene>
<dbReference type="Proteomes" id="UP000284407">
    <property type="component" value="Unassembled WGS sequence"/>
</dbReference>
<dbReference type="InterPro" id="IPR032694">
    <property type="entry name" value="CopC/D"/>
</dbReference>
<dbReference type="AlphaFoldDB" id="A0A420DRA5"/>
<keyword evidence="2" id="KW-1003">Cell membrane</keyword>
<dbReference type="GO" id="GO:0005886">
    <property type="term" value="C:plasma membrane"/>
    <property type="evidence" value="ECO:0007669"/>
    <property type="project" value="UniProtKB-SubCell"/>
</dbReference>
<feature type="transmembrane region" description="Helical" evidence="6">
    <location>
        <begin position="6"/>
        <end position="33"/>
    </location>
</feature>
<dbReference type="Pfam" id="PF05425">
    <property type="entry name" value="CopD"/>
    <property type="match status" value="1"/>
</dbReference>
<evidence type="ECO:0000313" key="8">
    <source>
        <dbReference type="EMBL" id="RKE96861.1"/>
    </source>
</evidence>
<feature type="transmembrane region" description="Helical" evidence="6">
    <location>
        <begin position="108"/>
        <end position="125"/>
    </location>
</feature>
<evidence type="ECO:0000256" key="5">
    <source>
        <dbReference type="ARBA" id="ARBA00023136"/>
    </source>
</evidence>
<feature type="transmembrane region" description="Helical" evidence="6">
    <location>
        <begin position="137"/>
        <end position="159"/>
    </location>
</feature>
<evidence type="ECO:0000313" key="9">
    <source>
        <dbReference type="Proteomes" id="UP000284407"/>
    </source>
</evidence>
<dbReference type="OrthoDB" id="8478277at2"/>
<evidence type="ECO:0000256" key="1">
    <source>
        <dbReference type="ARBA" id="ARBA00004651"/>
    </source>
</evidence>
<comment type="caution">
    <text evidence="8">The sequence shown here is derived from an EMBL/GenBank/DDBJ whole genome shotgun (WGS) entry which is preliminary data.</text>
</comment>
<keyword evidence="9" id="KW-1185">Reference proteome</keyword>
<proteinExistence type="predicted"/>
<reference evidence="8 9" key="1">
    <citation type="submission" date="2018-09" db="EMBL/GenBank/DDBJ databases">
        <title>Genomic Encyclopedia of Archaeal and Bacterial Type Strains, Phase II (KMG-II): from individual species to whole genera.</title>
        <authorList>
            <person name="Goeker M."/>
        </authorList>
    </citation>
    <scope>NUCLEOTIDE SEQUENCE [LARGE SCALE GENOMIC DNA]</scope>
    <source>
        <strain evidence="8 9">DSM 11458</strain>
    </source>
</reference>
<dbReference type="RefSeq" id="WP_025063795.1">
    <property type="nucleotide sequence ID" value="NZ_RAQK01000001.1"/>
</dbReference>
<feature type="domain" description="Copper resistance protein D" evidence="7">
    <location>
        <begin position="177"/>
        <end position="274"/>
    </location>
</feature>
<dbReference type="STRING" id="1443111.Z949_3455"/>
<dbReference type="PANTHER" id="PTHR34820">
    <property type="entry name" value="INNER MEMBRANE PROTEIN YEBZ"/>
    <property type="match status" value="1"/>
</dbReference>
<evidence type="ECO:0000256" key="2">
    <source>
        <dbReference type="ARBA" id="ARBA00022475"/>
    </source>
</evidence>
<accession>A0A420DRA5</accession>
<comment type="subcellular location">
    <subcellularLocation>
        <location evidence="1">Cell membrane</location>
        <topology evidence="1">Multi-pass membrane protein</topology>
    </subcellularLocation>
</comment>
<dbReference type="PANTHER" id="PTHR34820:SF4">
    <property type="entry name" value="INNER MEMBRANE PROTEIN YEBZ"/>
    <property type="match status" value="1"/>
</dbReference>
<evidence type="ECO:0000256" key="4">
    <source>
        <dbReference type="ARBA" id="ARBA00022989"/>
    </source>
</evidence>
<organism evidence="8 9">
    <name type="scientific">Sulfitobacter guttiformis</name>
    <dbReference type="NCBI Taxonomy" id="74349"/>
    <lineage>
        <taxon>Bacteria</taxon>
        <taxon>Pseudomonadati</taxon>
        <taxon>Pseudomonadota</taxon>
        <taxon>Alphaproteobacteria</taxon>
        <taxon>Rhodobacterales</taxon>
        <taxon>Roseobacteraceae</taxon>
        <taxon>Sulfitobacter</taxon>
    </lineage>
</organism>
<feature type="transmembrane region" description="Helical" evidence="6">
    <location>
        <begin position="179"/>
        <end position="201"/>
    </location>
</feature>
<evidence type="ECO:0000256" key="3">
    <source>
        <dbReference type="ARBA" id="ARBA00022692"/>
    </source>
</evidence>
<protein>
    <submittedName>
        <fullName evidence="8">Putative copper resistance protein D</fullName>
    </submittedName>
</protein>
<evidence type="ECO:0000259" key="7">
    <source>
        <dbReference type="Pfam" id="PF05425"/>
    </source>
</evidence>
<feature type="transmembrane region" description="Helical" evidence="6">
    <location>
        <begin position="79"/>
        <end position="101"/>
    </location>
</feature>
<name>A0A420DRA5_9RHOB</name>
<dbReference type="EMBL" id="RAQK01000001">
    <property type="protein sequence ID" value="RKE96861.1"/>
    <property type="molecule type" value="Genomic_DNA"/>
</dbReference>
<evidence type="ECO:0000256" key="6">
    <source>
        <dbReference type="SAM" id="Phobius"/>
    </source>
</evidence>
<keyword evidence="5 6" id="KW-0472">Membrane</keyword>
<sequence>MPDIWGQAAIIIKVALYLGVLTAVGSVIVALVFRLERLRGVALVFAVVGLVAAALSFSLSGANLTGDASGMSDPEMLGLLWTTSVGTAFMVRLIGLGLLILGLFLGRGGLWLSAVGGLVSLWSFVQVSHVSTRENVLLDISLMLHLVTIGFWIGILIPLKRLASAEATWPEAADLGHRFGILAKIMIPVLIVAGVYMSYVLVGSFKSLVNTGYGQALILKVVFVAGLLALGAANKLRFIPALQAKDPHAAGHLSKSISVEWGVILAVIGTTALLTSNLTLPT</sequence>
<keyword evidence="4 6" id="KW-1133">Transmembrane helix</keyword>
<feature type="transmembrane region" description="Helical" evidence="6">
    <location>
        <begin position="213"/>
        <end position="233"/>
    </location>
</feature>
<dbReference type="InterPro" id="IPR008457">
    <property type="entry name" value="Cu-R_CopD_dom"/>
</dbReference>
<feature type="transmembrane region" description="Helical" evidence="6">
    <location>
        <begin position="40"/>
        <end position="59"/>
    </location>
</feature>
<dbReference type="GO" id="GO:0006825">
    <property type="term" value="P:copper ion transport"/>
    <property type="evidence" value="ECO:0007669"/>
    <property type="project" value="InterPro"/>
</dbReference>